<evidence type="ECO:0000313" key="1">
    <source>
        <dbReference type="EMBL" id="UPL49475.1"/>
    </source>
</evidence>
<reference evidence="1 2" key="1">
    <citation type="submission" date="2022-04" db="EMBL/GenBank/DDBJ databases">
        <title>Hymenobacter sp. isolated from the air.</title>
        <authorList>
            <person name="Won M."/>
            <person name="Lee C.-M."/>
            <person name="Woen H.-Y."/>
            <person name="Kwon S.-W."/>
        </authorList>
    </citation>
    <scope>NUCLEOTIDE SEQUENCE [LARGE SCALE GENOMIC DNA]</scope>
    <source>
        <strain evidence="2">5516 S-25</strain>
    </source>
</reference>
<evidence type="ECO:0008006" key="3">
    <source>
        <dbReference type="Google" id="ProtNLM"/>
    </source>
</evidence>
<protein>
    <recommendedName>
        <fullName evidence="3">STAS/SEC14 domain-containing protein</fullName>
    </recommendedName>
</protein>
<dbReference type="Proteomes" id="UP000829647">
    <property type="component" value="Chromosome"/>
</dbReference>
<gene>
    <name evidence="1" type="ORF">MWH26_00835</name>
</gene>
<name>A0ABY4J9J3_9BACT</name>
<accession>A0ABY4J9J3</accession>
<sequence>MPPSQPPTTLDFVEFRRPDELGVLIIRWTRPVSAAELQQSYEAALTVARPAAVRYWLADSRGRGPASEDDTHWVLTQFIPRVATSLRGRIYLAFLVSAAQLSPEEQQTGSPMVLSDLAHVRLFATEEAALHWLHSRQHLHSA</sequence>
<dbReference type="RefSeq" id="WP_247975662.1">
    <property type="nucleotide sequence ID" value="NZ_CP095848.1"/>
</dbReference>
<proteinExistence type="predicted"/>
<keyword evidence="2" id="KW-1185">Reference proteome</keyword>
<organism evidence="1 2">
    <name type="scientific">Hymenobacter sublimis</name>
    <dbReference type="NCBI Taxonomy" id="2933777"/>
    <lineage>
        <taxon>Bacteria</taxon>
        <taxon>Pseudomonadati</taxon>
        <taxon>Bacteroidota</taxon>
        <taxon>Cytophagia</taxon>
        <taxon>Cytophagales</taxon>
        <taxon>Hymenobacteraceae</taxon>
        <taxon>Hymenobacter</taxon>
    </lineage>
</organism>
<dbReference type="EMBL" id="CP095848">
    <property type="protein sequence ID" value="UPL49475.1"/>
    <property type="molecule type" value="Genomic_DNA"/>
</dbReference>
<evidence type="ECO:0000313" key="2">
    <source>
        <dbReference type="Proteomes" id="UP000829647"/>
    </source>
</evidence>